<name>A0A427ALN7_ENSVE</name>
<protein>
    <submittedName>
        <fullName evidence="2">Uncharacterized protein</fullName>
    </submittedName>
</protein>
<sequence length="171" mass="19227">MRLRVVVVAGGEEEMRRVRRRATMAVVDDSGCNWKQRRKKMVADDSGREEQRWPTERDNSCCGNEGCGEGSEQRSNRGVGDGFRRKNTILVGLKVRRSRQHVGAVGKRALGLASGWQATRVAADVAAGGEEWLAAAIEEESKATVKLEWKRLDSDRGRRGRHQRQSRIGRR</sequence>
<feature type="region of interest" description="Disordered" evidence="1">
    <location>
        <begin position="152"/>
        <end position="171"/>
    </location>
</feature>
<feature type="compositionally biased region" description="Basic and acidic residues" evidence="1">
    <location>
        <begin position="43"/>
        <end position="59"/>
    </location>
</feature>
<evidence type="ECO:0000256" key="1">
    <source>
        <dbReference type="SAM" id="MobiDB-lite"/>
    </source>
</evidence>
<evidence type="ECO:0000313" key="3">
    <source>
        <dbReference type="Proteomes" id="UP000287651"/>
    </source>
</evidence>
<organism evidence="2 3">
    <name type="scientific">Ensete ventricosum</name>
    <name type="common">Abyssinian banana</name>
    <name type="synonym">Musa ensete</name>
    <dbReference type="NCBI Taxonomy" id="4639"/>
    <lineage>
        <taxon>Eukaryota</taxon>
        <taxon>Viridiplantae</taxon>
        <taxon>Streptophyta</taxon>
        <taxon>Embryophyta</taxon>
        <taxon>Tracheophyta</taxon>
        <taxon>Spermatophyta</taxon>
        <taxon>Magnoliopsida</taxon>
        <taxon>Liliopsida</taxon>
        <taxon>Zingiberales</taxon>
        <taxon>Musaceae</taxon>
        <taxon>Ensete</taxon>
    </lineage>
</organism>
<dbReference type="AlphaFoldDB" id="A0A427ALN7"/>
<feature type="region of interest" description="Disordered" evidence="1">
    <location>
        <begin position="43"/>
        <end position="81"/>
    </location>
</feature>
<dbReference type="Proteomes" id="UP000287651">
    <property type="component" value="Unassembled WGS sequence"/>
</dbReference>
<reference evidence="2 3" key="1">
    <citation type="journal article" date="2014" name="Agronomy (Basel)">
        <title>A Draft Genome Sequence for Ensete ventricosum, the Drought-Tolerant Tree Against Hunger.</title>
        <authorList>
            <person name="Harrison J."/>
            <person name="Moore K.A."/>
            <person name="Paszkiewicz K."/>
            <person name="Jones T."/>
            <person name="Grant M."/>
            <person name="Ambacheew D."/>
            <person name="Muzemil S."/>
            <person name="Studholme D.J."/>
        </authorList>
    </citation>
    <scope>NUCLEOTIDE SEQUENCE [LARGE SCALE GENOMIC DNA]</scope>
</reference>
<gene>
    <name evidence="2" type="ORF">B296_00007006</name>
</gene>
<evidence type="ECO:0000313" key="2">
    <source>
        <dbReference type="EMBL" id="RRT77072.1"/>
    </source>
</evidence>
<dbReference type="EMBL" id="AMZH03002021">
    <property type="protein sequence ID" value="RRT77072.1"/>
    <property type="molecule type" value="Genomic_DNA"/>
</dbReference>
<proteinExistence type="predicted"/>
<feature type="compositionally biased region" description="Basic residues" evidence="1">
    <location>
        <begin position="158"/>
        <end position="171"/>
    </location>
</feature>
<accession>A0A427ALN7</accession>
<comment type="caution">
    <text evidence="2">The sequence shown here is derived from an EMBL/GenBank/DDBJ whole genome shotgun (WGS) entry which is preliminary data.</text>
</comment>